<feature type="region of interest" description="Disordered" evidence="4">
    <location>
        <begin position="1356"/>
        <end position="1377"/>
    </location>
</feature>
<evidence type="ECO:0000256" key="1">
    <source>
        <dbReference type="ARBA" id="ARBA00004123"/>
    </source>
</evidence>
<evidence type="ECO:0000256" key="3">
    <source>
        <dbReference type="ARBA" id="ARBA00023242"/>
    </source>
</evidence>
<dbReference type="EMBL" id="JAKELL010000032">
    <property type="protein sequence ID" value="KAH8990090.1"/>
    <property type="molecule type" value="Genomic_DNA"/>
</dbReference>
<evidence type="ECO:0000256" key="4">
    <source>
        <dbReference type="SAM" id="MobiDB-lite"/>
    </source>
</evidence>
<dbReference type="InterPro" id="IPR056548">
    <property type="entry name" value="HEAT_Nup120"/>
</dbReference>
<feature type="domain" description="NUP160 C-terminal TPR" evidence="7">
    <location>
        <begin position="1126"/>
        <end position="1356"/>
    </location>
</feature>
<gene>
    <name evidence="8" type="ORF">EDB92DRAFT_1866390</name>
</gene>
<dbReference type="InterPro" id="IPR059141">
    <property type="entry name" value="Beta-prop_Nup120_160"/>
</dbReference>
<evidence type="ECO:0000256" key="2">
    <source>
        <dbReference type="ARBA" id="ARBA00022448"/>
    </source>
</evidence>
<dbReference type="Proteomes" id="UP001201163">
    <property type="component" value="Unassembled WGS sequence"/>
</dbReference>
<evidence type="ECO:0000259" key="7">
    <source>
        <dbReference type="Pfam" id="PF23347"/>
    </source>
</evidence>
<proteinExistence type="predicted"/>
<evidence type="ECO:0000259" key="6">
    <source>
        <dbReference type="Pfam" id="PF23300"/>
    </source>
</evidence>
<dbReference type="GO" id="GO:0005643">
    <property type="term" value="C:nuclear pore"/>
    <property type="evidence" value="ECO:0007669"/>
    <property type="project" value="TreeGrafter"/>
</dbReference>
<accession>A0AAD4LHU5</accession>
<evidence type="ECO:0000313" key="9">
    <source>
        <dbReference type="Proteomes" id="UP001201163"/>
    </source>
</evidence>
<dbReference type="PANTHER" id="PTHR21286:SF0">
    <property type="entry name" value="NUCLEAR PORE COMPLEX PROTEIN NUP160"/>
    <property type="match status" value="1"/>
</dbReference>
<dbReference type="GO" id="GO:0017056">
    <property type="term" value="F:structural constituent of nuclear pore"/>
    <property type="evidence" value="ECO:0007669"/>
    <property type="project" value="TreeGrafter"/>
</dbReference>
<comment type="subcellular location">
    <subcellularLocation>
        <location evidence="1">Nucleus</location>
    </subcellularLocation>
</comment>
<keyword evidence="3" id="KW-0539">Nucleus</keyword>
<keyword evidence="9" id="KW-1185">Reference proteome</keyword>
<protein>
    <submittedName>
        <fullName evidence="8">Nucleoporin Nup120/160-domain-containing protein</fullName>
    </submittedName>
</protein>
<keyword evidence="2" id="KW-0813">Transport</keyword>
<dbReference type="Pfam" id="PF23300">
    <property type="entry name" value="HEAT_Nup120"/>
    <property type="match status" value="1"/>
</dbReference>
<dbReference type="Pfam" id="PF11715">
    <property type="entry name" value="Beta-prop_Nup120_160"/>
    <property type="match status" value="1"/>
</dbReference>
<dbReference type="InterPro" id="IPR021717">
    <property type="entry name" value="Nucleoporin_Nup160"/>
</dbReference>
<evidence type="ECO:0000259" key="5">
    <source>
        <dbReference type="Pfam" id="PF11715"/>
    </source>
</evidence>
<evidence type="ECO:0000313" key="8">
    <source>
        <dbReference type="EMBL" id="KAH8990090.1"/>
    </source>
</evidence>
<reference evidence="8" key="1">
    <citation type="submission" date="2022-01" db="EMBL/GenBank/DDBJ databases">
        <title>Comparative genomics reveals a dynamic genome evolution in the ectomycorrhizal milk-cap (Lactarius) mushrooms.</title>
        <authorList>
            <consortium name="DOE Joint Genome Institute"/>
            <person name="Lebreton A."/>
            <person name="Tang N."/>
            <person name="Kuo A."/>
            <person name="LaButti K."/>
            <person name="Drula E."/>
            <person name="Barry K."/>
            <person name="Clum A."/>
            <person name="Lipzen A."/>
            <person name="Mousain D."/>
            <person name="Ng V."/>
            <person name="Wang R."/>
            <person name="Wang X."/>
            <person name="Dai Y."/>
            <person name="Henrissat B."/>
            <person name="Grigoriev I.V."/>
            <person name="Guerin-Laguette A."/>
            <person name="Yu F."/>
            <person name="Martin F.M."/>
        </authorList>
    </citation>
    <scope>NUCLEOTIDE SEQUENCE</scope>
    <source>
        <strain evidence="8">QP</strain>
    </source>
</reference>
<organism evidence="8 9">
    <name type="scientific">Lactarius akahatsu</name>
    <dbReference type="NCBI Taxonomy" id="416441"/>
    <lineage>
        <taxon>Eukaryota</taxon>
        <taxon>Fungi</taxon>
        <taxon>Dikarya</taxon>
        <taxon>Basidiomycota</taxon>
        <taxon>Agaricomycotina</taxon>
        <taxon>Agaricomycetes</taxon>
        <taxon>Russulales</taxon>
        <taxon>Russulaceae</taxon>
        <taxon>Lactarius</taxon>
    </lineage>
</organism>
<dbReference type="PANTHER" id="PTHR21286">
    <property type="entry name" value="NUCLEAR PORE COMPLEX PROTEIN NUP160"/>
    <property type="match status" value="1"/>
</dbReference>
<comment type="caution">
    <text evidence="8">The sequence shown here is derived from an EMBL/GenBank/DDBJ whole genome shotgun (WGS) entry which is preliminary data.</text>
</comment>
<name>A0AAD4LHU5_9AGAM</name>
<feature type="domain" description="Nucleoporin nup120-like HEAT repeat" evidence="6">
    <location>
        <begin position="811"/>
        <end position="975"/>
    </location>
</feature>
<dbReference type="InterPro" id="IPR056536">
    <property type="entry name" value="TPR_NUP160_C"/>
</dbReference>
<sequence>MANNKVIISTHLSDIYSPFQTDAVSVQTSKSHVPFPPTPADDEPPIEHAQHASFFHSVQTGAILLRLIHNGLIVELVSLSTETPPIRFVFPYTVLPNPALVLWQSRELHVLAVTATGSLYRLVVPIQSPQQLWSTPMVNNWCREYHLKNVQDSLQALVHVHDAHSLVLALTNGSLIRLDAETIGDKVTADHWTENLFHHNTFLGSLTSFLHQGSADGSHIIAAASHPQPTDIGHVWTLSRDRTLRLWSARSGCTSAKSLPSLASSGRELSPISGTSTSKPNILLDTAPQKLITVYEGPHVLVFIPTPSSSSSGGFFQLFGASGDRLQLVETFEASHDTAHTHLQDFAVIGGYLYTLWDRQGQATVEILDIPMSEVSNEPDNIGWRVVLYPYEPDLTPAYLDELLLSPGSLTDKFFSAIMRPGVFSNYTLRTAIDQYTDACRSLPGPLPAPLTTCYVSLGEQIAAVVGCTVKLSRDSQTGALQHDKYWISLKRDWEGFIARCRAIERSARWPLALGSGPRGEVILAERERTGALAVEDLPLRLHRHLRDDLGAESQFAVCEIAWSLRTRMGPRALRALEGRVVDLTQQEIAFPFADIIADTAARGAFREALDDGAESWLVGRLQSVPDLEAATRLILDLVGGFDRAVKMEEDEVELLLPQHAPVHTRMLTAAYATHSVRARYDFILALVALLFFLAEDLEGWDPSLLSEIFAVFRGVAMLRYASEQPAFDAAPFTVVDDADEVAARLRTLGMSRSGPATSAPTPDLFPCLLEQIGGTAVDAPLAVAAHAFLDMSGLLQATSTAHAARLEVQWCERLRSLKFLDAARETLEWLPRTPAVMYVWARLWLDVGRGADAADAMDNLAGSFGPHSALSFEDADALAAVLPGGRIFDSTFGFYLHVSTLFKATSLIDHEIRFAQLALSNAPPDWNTADLWNTVIKGATDLGYWDDAYAALMSTPHELLRRDCAQHLVHRMCEEHAVERLMSFNFVGIADEVESALSFKARNADPRVQPFYSRILYTWYVTHGDYRNAALAMYQRSRKLTALINAVDPAQYFALGEQQLEALIISSNALALLDQKDAWIVLPLVPEGLGAARPTERKRRRLTKHIPEDKFAGGKRDFEVVKRSDVIAEYTLLNAQLDLVRKDPELLRASATLRSPESVVLRLVQSNRFNLAMTTARTLEVDLTDLFSQLTRQCLRLSRNPDTVSLEDTTDWLLTDKITSWAGTSSDRAWRYLRQSLERHDGPDTDLRYSKIVFETITGLERASTPPPWLVHKLEEHHPEWLIRTCMRFEMLELALELALSAIRKAESRLAQDPPRTAMSTWLPYTLIDQLLVATNEQAQSEQSKRAMELRRDLHREVSNGARRAQKLSHRLYQEL</sequence>
<feature type="domain" description="Nucleoporin Nup120/160 beta-propeller" evidence="5">
    <location>
        <begin position="63"/>
        <end position="516"/>
    </location>
</feature>
<dbReference type="Pfam" id="PF23347">
    <property type="entry name" value="TPR_Nup160_C"/>
    <property type="match status" value="1"/>
</dbReference>